<reference evidence="3" key="1">
    <citation type="journal article" date="2019" name="Int. J. Syst. Evol. Microbiol.">
        <title>The Global Catalogue of Microorganisms (GCM) 10K type strain sequencing project: providing services to taxonomists for standard genome sequencing and annotation.</title>
        <authorList>
            <consortium name="The Broad Institute Genomics Platform"/>
            <consortium name="The Broad Institute Genome Sequencing Center for Infectious Disease"/>
            <person name="Wu L."/>
            <person name="Ma J."/>
        </authorList>
    </citation>
    <scope>NUCLEOTIDE SEQUENCE [LARGE SCALE GENOMIC DNA]</scope>
    <source>
        <strain evidence="3">JCM 19125</strain>
    </source>
</reference>
<evidence type="ECO:0000313" key="2">
    <source>
        <dbReference type="EMBL" id="GAA4890284.1"/>
    </source>
</evidence>
<organism evidence="2 3">
    <name type="scientific">Tessaracoccus lubricantis</name>
    <dbReference type="NCBI Taxonomy" id="545543"/>
    <lineage>
        <taxon>Bacteria</taxon>
        <taxon>Bacillati</taxon>
        <taxon>Actinomycetota</taxon>
        <taxon>Actinomycetes</taxon>
        <taxon>Propionibacteriales</taxon>
        <taxon>Propionibacteriaceae</taxon>
        <taxon>Tessaracoccus</taxon>
    </lineage>
</organism>
<name>A0ABP9F0W2_9ACTN</name>
<evidence type="ECO:0000313" key="3">
    <source>
        <dbReference type="Proteomes" id="UP001501521"/>
    </source>
</evidence>
<dbReference type="EMBL" id="BAABLV010000006">
    <property type="protein sequence ID" value="GAA4890284.1"/>
    <property type="molecule type" value="Genomic_DNA"/>
</dbReference>
<gene>
    <name evidence="2" type="ORF">GCM10025789_03430</name>
</gene>
<sequence length="85" mass="9189">MQQTGRSPRFANAFPTLTPPFTGHIRPIKRPSTAPQGAAGAADRSQSLGSRVRIERDIGSSFAMLRVGEHAGNKQVLTVLVYLRS</sequence>
<feature type="region of interest" description="Disordered" evidence="1">
    <location>
        <begin position="1"/>
        <end position="50"/>
    </location>
</feature>
<dbReference type="Proteomes" id="UP001501521">
    <property type="component" value="Unassembled WGS sequence"/>
</dbReference>
<keyword evidence="3" id="KW-1185">Reference proteome</keyword>
<proteinExistence type="predicted"/>
<evidence type="ECO:0000256" key="1">
    <source>
        <dbReference type="SAM" id="MobiDB-lite"/>
    </source>
</evidence>
<protein>
    <submittedName>
        <fullName evidence="2">Uncharacterized protein</fullName>
    </submittedName>
</protein>
<accession>A0ABP9F0W2</accession>
<comment type="caution">
    <text evidence="2">The sequence shown here is derived from an EMBL/GenBank/DDBJ whole genome shotgun (WGS) entry which is preliminary data.</text>
</comment>